<keyword evidence="6 11" id="KW-0812">Transmembrane</keyword>
<dbReference type="GO" id="GO:0065002">
    <property type="term" value="P:intracellular protein transmembrane transport"/>
    <property type="evidence" value="ECO:0007669"/>
    <property type="project" value="TreeGrafter"/>
</dbReference>
<dbReference type="NCBIfam" id="TIGR00810">
    <property type="entry name" value="secG"/>
    <property type="match status" value="1"/>
</dbReference>
<feature type="region of interest" description="Disordered" evidence="12">
    <location>
        <begin position="93"/>
        <end position="137"/>
    </location>
</feature>
<evidence type="ECO:0000256" key="2">
    <source>
        <dbReference type="ARBA" id="ARBA00008445"/>
    </source>
</evidence>
<evidence type="ECO:0000256" key="12">
    <source>
        <dbReference type="SAM" id="MobiDB-lite"/>
    </source>
</evidence>
<gene>
    <name evidence="13" type="ORF">CXB77_02240</name>
</gene>
<evidence type="ECO:0000256" key="8">
    <source>
        <dbReference type="ARBA" id="ARBA00022989"/>
    </source>
</evidence>
<evidence type="ECO:0000256" key="10">
    <source>
        <dbReference type="ARBA" id="ARBA00023136"/>
    </source>
</evidence>
<accession>A0A2S7XV60</accession>
<organism evidence="13 14">
    <name type="scientific">Chromatium okenii</name>
    <dbReference type="NCBI Taxonomy" id="61644"/>
    <lineage>
        <taxon>Bacteria</taxon>
        <taxon>Pseudomonadati</taxon>
        <taxon>Pseudomonadota</taxon>
        <taxon>Gammaproteobacteria</taxon>
        <taxon>Chromatiales</taxon>
        <taxon>Chromatiaceae</taxon>
        <taxon>Chromatium</taxon>
    </lineage>
</organism>
<evidence type="ECO:0000256" key="9">
    <source>
        <dbReference type="ARBA" id="ARBA00023010"/>
    </source>
</evidence>
<comment type="similarity">
    <text evidence="2 11">Belongs to the SecG family.</text>
</comment>
<dbReference type="PANTHER" id="PTHR34182:SF1">
    <property type="entry name" value="PROTEIN-EXPORT MEMBRANE PROTEIN SECG"/>
    <property type="match status" value="1"/>
</dbReference>
<keyword evidence="7 11" id="KW-0653">Protein transport</keyword>
<comment type="function">
    <text evidence="11">Involved in protein export. Participates in an early event of protein translocation.</text>
</comment>
<dbReference type="OrthoDB" id="9813947at2"/>
<feature type="transmembrane region" description="Helical" evidence="11">
    <location>
        <begin position="51"/>
        <end position="74"/>
    </location>
</feature>
<sequence length="137" mass="14349">MHTILTIAQVFLSIGLIGLVLIQHGKGADAGAAFGSGASQTVFGSQGTGSFLTRITAIIATLFFLTSMALAYYATQGHEPVGLMEQIDDTTVSDQSMKLEKTSPSDIPTVPESAIEEHSQTDVPILPSTPNPESGKE</sequence>
<proteinExistence type="inferred from homology"/>
<evidence type="ECO:0000256" key="3">
    <source>
        <dbReference type="ARBA" id="ARBA00017876"/>
    </source>
</evidence>
<evidence type="ECO:0000256" key="5">
    <source>
        <dbReference type="ARBA" id="ARBA00022475"/>
    </source>
</evidence>
<keyword evidence="4 11" id="KW-0813">Transport</keyword>
<protein>
    <recommendedName>
        <fullName evidence="3 11">Protein-export membrane protein SecG</fullName>
    </recommendedName>
</protein>
<evidence type="ECO:0000313" key="13">
    <source>
        <dbReference type="EMBL" id="PQJ97368.1"/>
    </source>
</evidence>
<dbReference type="RefSeq" id="WP_105072626.1">
    <property type="nucleotide sequence ID" value="NZ_PPGH01000013.1"/>
</dbReference>
<dbReference type="GO" id="GO:0015450">
    <property type="term" value="F:protein-transporting ATPase activity"/>
    <property type="evidence" value="ECO:0007669"/>
    <property type="project" value="UniProtKB-UniRule"/>
</dbReference>
<dbReference type="InterPro" id="IPR004692">
    <property type="entry name" value="SecG"/>
</dbReference>
<evidence type="ECO:0000256" key="7">
    <source>
        <dbReference type="ARBA" id="ARBA00022927"/>
    </source>
</evidence>
<comment type="subcellular location">
    <subcellularLocation>
        <location evidence="1 11">Cell membrane</location>
        <topology evidence="1 11">Multi-pass membrane protein</topology>
    </subcellularLocation>
</comment>
<reference evidence="13 14" key="1">
    <citation type="submission" date="2018-01" db="EMBL/GenBank/DDBJ databases">
        <title>The complete genome sequence of Chromatium okenii LaCa, a purple sulfur bacterium with a turbulent life.</title>
        <authorList>
            <person name="Luedin S.M."/>
            <person name="Liechti N."/>
            <person name="Storelli N."/>
            <person name="Danza F."/>
            <person name="Wittwer M."/>
            <person name="Pothier J.F."/>
            <person name="Tonolla M.A."/>
        </authorList>
    </citation>
    <scope>NUCLEOTIDE SEQUENCE [LARGE SCALE GENOMIC DNA]</scope>
    <source>
        <strain evidence="13 14">LaCa</strain>
    </source>
</reference>
<comment type="caution">
    <text evidence="11">Lacks conserved residue(s) required for the propagation of feature annotation.</text>
</comment>
<evidence type="ECO:0000256" key="11">
    <source>
        <dbReference type="RuleBase" id="RU365087"/>
    </source>
</evidence>
<dbReference type="GO" id="GO:0005886">
    <property type="term" value="C:plasma membrane"/>
    <property type="evidence" value="ECO:0007669"/>
    <property type="project" value="UniProtKB-SubCell"/>
</dbReference>
<dbReference type="GO" id="GO:0009306">
    <property type="term" value="P:protein secretion"/>
    <property type="evidence" value="ECO:0007669"/>
    <property type="project" value="UniProtKB-UniRule"/>
</dbReference>
<dbReference type="GO" id="GO:0043952">
    <property type="term" value="P:protein transport by the Sec complex"/>
    <property type="evidence" value="ECO:0007669"/>
    <property type="project" value="TreeGrafter"/>
</dbReference>
<comment type="caution">
    <text evidence="13">The sequence shown here is derived from an EMBL/GenBank/DDBJ whole genome shotgun (WGS) entry which is preliminary data.</text>
</comment>
<keyword evidence="10 11" id="KW-0472">Membrane</keyword>
<dbReference type="PRINTS" id="PR01651">
    <property type="entry name" value="SECGEXPORT"/>
</dbReference>
<name>A0A2S7XV60_9GAMM</name>
<evidence type="ECO:0000256" key="1">
    <source>
        <dbReference type="ARBA" id="ARBA00004651"/>
    </source>
</evidence>
<keyword evidence="9 11" id="KW-0811">Translocation</keyword>
<dbReference type="EMBL" id="PPGH01000013">
    <property type="protein sequence ID" value="PQJ97368.1"/>
    <property type="molecule type" value="Genomic_DNA"/>
</dbReference>
<dbReference type="Proteomes" id="UP000239936">
    <property type="component" value="Unassembled WGS sequence"/>
</dbReference>
<keyword evidence="5 11" id="KW-1003">Cell membrane</keyword>
<dbReference type="PANTHER" id="PTHR34182">
    <property type="entry name" value="PROTEIN-EXPORT MEMBRANE PROTEIN SECG"/>
    <property type="match status" value="1"/>
</dbReference>
<dbReference type="Pfam" id="PF03840">
    <property type="entry name" value="SecG"/>
    <property type="match status" value="1"/>
</dbReference>
<evidence type="ECO:0000313" key="14">
    <source>
        <dbReference type="Proteomes" id="UP000239936"/>
    </source>
</evidence>
<keyword evidence="14" id="KW-1185">Reference proteome</keyword>
<dbReference type="AlphaFoldDB" id="A0A2S7XV60"/>
<evidence type="ECO:0000256" key="6">
    <source>
        <dbReference type="ARBA" id="ARBA00022692"/>
    </source>
</evidence>
<keyword evidence="8 11" id="KW-1133">Transmembrane helix</keyword>
<evidence type="ECO:0000256" key="4">
    <source>
        <dbReference type="ARBA" id="ARBA00022448"/>
    </source>
</evidence>